<dbReference type="PROSITE" id="PS51677">
    <property type="entry name" value="NODB"/>
    <property type="match status" value="1"/>
</dbReference>
<dbReference type="RefSeq" id="WP_380968105.1">
    <property type="nucleotide sequence ID" value="NZ_JBHTCO010000032.1"/>
</dbReference>
<dbReference type="Pfam" id="PF01522">
    <property type="entry name" value="Polysacc_deac_1"/>
    <property type="match status" value="1"/>
</dbReference>
<keyword evidence="1" id="KW-0479">Metal-binding</keyword>
<keyword evidence="2" id="KW-0378">Hydrolase</keyword>
<feature type="domain" description="NodB homology" evidence="3">
    <location>
        <begin position="51"/>
        <end position="233"/>
    </location>
</feature>
<name>A0ABW2PZP8_9BACL</name>
<gene>
    <name evidence="4" type="ORF">ACFQRG_16680</name>
</gene>
<organism evidence="4 5">
    <name type="scientific">Scopulibacillus cellulosilyticus</name>
    <dbReference type="NCBI Taxonomy" id="2665665"/>
    <lineage>
        <taxon>Bacteria</taxon>
        <taxon>Bacillati</taxon>
        <taxon>Bacillota</taxon>
        <taxon>Bacilli</taxon>
        <taxon>Bacillales</taxon>
        <taxon>Sporolactobacillaceae</taxon>
        <taxon>Scopulibacillus</taxon>
    </lineage>
</organism>
<evidence type="ECO:0000256" key="2">
    <source>
        <dbReference type="ARBA" id="ARBA00022801"/>
    </source>
</evidence>
<reference evidence="5" key="1">
    <citation type="journal article" date="2019" name="Int. J. Syst. Evol. Microbiol.">
        <title>The Global Catalogue of Microorganisms (GCM) 10K type strain sequencing project: providing services to taxonomists for standard genome sequencing and annotation.</title>
        <authorList>
            <consortium name="The Broad Institute Genomics Platform"/>
            <consortium name="The Broad Institute Genome Sequencing Center for Infectious Disease"/>
            <person name="Wu L."/>
            <person name="Ma J."/>
        </authorList>
    </citation>
    <scope>NUCLEOTIDE SEQUENCE [LARGE SCALE GENOMIC DNA]</scope>
    <source>
        <strain evidence="5">CGMCC 1.16305</strain>
    </source>
</reference>
<dbReference type="Gene3D" id="3.20.20.370">
    <property type="entry name" value="Glycoside hydrolase/deacetylase"/>
    <property type="match status" value="1"/>
</dbReference>
<proteinExistence type="predicted"/>
<protein>
    <submittedName>
        <fullName evidence="4">Polysaccharide deacetylase family protein</fullName>
    </submittedName>
</protein>
<dbReference type="Proteomes" id="UP001596505">
    <property type="component" value="Unassembled WGS sequence"/>
</dbReference>
<sequence length="260" mass="30317">MGLNQRHILCFLYFIPLLIFYCPSHVYGFTFNRNYYELKGDIVWEVPTNEKVAAITFDDGPHPVYTPEILDILKKYHAKATFFLIGNRIEKYPYLVKREVKEGHELGNHTYTHVSLRQISYLKFLDEANRTEHLIEAYQRPQLKLFRPPGGGLNSDIIDIAKIENFEIILWSWDQDPRDWATPGVDRIANHILTHIRNGSIILLHDSGGNRSQTVKALDKILPKLQHEGYHFITVTELLRMNPRYAELFNFGLKNIVSPQ</sequence>
<evidence type="ECO:0000313" key="5">
    <source>
        <dbReference type="Proteomes" id="UP001596505"/>
    </source>
</evidence>
<dbReference type="PANTHER" id="PTHR10587">
    <property type="entry name" value="GLYCOSYL TRANSFERASE-RELATED"/>
    <property type="match status" value="1"/>
</dbReference>
<dbReference type="PANTHER" id="PTHR10587:SF133">
    <property type="entry name" value="CHITIN DEACETYLASE 1-RELATED"/>
    <property type="match status" value="1"/>
</dbReference>
<comment type="caution">
    <text evidence="4">The sequence shown here is derived from an EMBL/GenBank/DDBJ whole genome shotgun (WGS) entry which is preliminary data.</text>
</comment>
<evidence type="ECO:0000313" key="4">
    <source>
        <dbReference type="EMBL" id="MFC7394574.1"/>
    </source>
</evidence>
<evidence type="ECO:0000259" key="3">
    <source>
        <dbReference type="PROSITE" id="PS51677"/>
    </source>
</evidence>
<keyword evidence="5" id="KW-1185">Reference proteome</keyword>
<dbReference type="EMBL" id="JBHTCO010000032">
    <property type="protein sequence ID" value="MFC7394574.1"/>
    <property type="molecule type" value="Genomic_DNA"/>
</dbReference>
<evidence type="ECO:0000256" key="1">
    <source>
        <dbReference type="ARBA" id="ARBA00022723"/>
    </source>
</evidence>
<dbReference type="SUPFAM" id="SSF88713">
    <property type="entry name" value="Glycoside hydrolase/deacetylase"/>
    <property type="match status" value="1"/>
</dbReference>
<dbReference type="InterPro" id="IPR002509">
    <property type="entry name" value="NODB_dom"/>
</dbReference>
<accession>A0ABW2PZP8</accession>
<dbReference type="InterPro" id="IPR011330">
    <property type="entry name" value="Glyco_hydro/deAcase_b/a-brl"/>
</dbReference>
<dbReference type="InterPro" id="IPR050248">
    <property type="entry name" value="Polysacc_deacetylase_ArnD"/>
</dbReference>